<evidence type="ECO:0000259" key="10">
    <source>
        <dbReference type="Pfam" id="PF01694"/>
    </source>
</evidence>
<dbReference type="Gene3D" id="3.30.70.2350">
    <property type="match status" value="1"/>
</dbReference>
<comment type="subcellular location">
    <subcellularLocation>
        <location evidence="1">Membrane</location>
        <topology evidence="1">Multi-pass membrane protein</topology>
    </subcellularLocation>
</comment>
<dbReference type="InterPro" id="IPR022764">
    <property type="entry name" value="Peptidase_S54_rhomboid_dom"/>
</dbReference>
<dbReference type="Pfam" id="PF12122">
    <property type="entry name" value="Rhomboid_N"/>
    <property type="match status" value="1"/>
</dbReference>
<proteinExistence type="inferred from homology"/>
<dbReference type="Gene3D" id="1.20.1540.10">
    <property type="entry name" value="Rhomboid-like"/>
    <property type="match status" value="1"/>
</dbReference>
<dbReference type="Pfam" id="PF01694">
    <property type="entry name" value="Rhomboid"/>
    <property type="match status" value="1"/>
</dbReference>
<dbReference type="Proteomes" id="UP000294832">
    <property type="component" value="Unassembled WGS sequence"/>
</dbReference>
<keyword evidence="4" id="KW-0997">Cell inner membrane</keyword>
<evidence type="ECO:0000256" key="4">
    <source>
        <dbReference type="ARBA" id="ARBA00022519"/>
    </source>
</evidence>
<evidence type="ECO:0000256" key="9">
    <source>
        <dbReference type="SAM" id="Phobius"/>
    </source>
</evidence>
<dbReference type="PANTHER" id="PTHR43731">
    <property type="entry name" value="RHOMBOID PROTEASE"/>
    <property type="match status" value="1"/>
</dbReference>
<name>A0A4R2FEM2_9GAMM</name>
<dbReference type="PANTHER" id="PTHR43731:SF14">
    <property type="entry name" value="PRESENILIN-ASSOCIATED RHOMBOID-LIKE PROTEIN, MITOCHONDRIAL"/>
    <property type="match status" value="1"/>
</dbReference>
<evidence type="ECO:0000256" key="6">
    <source>
        <dbReference type="ARBA" id="ARBA00022801"/>
    </source>
</evidence>
<feature type="transmembrane region" description="Helical" evidence="9">
    <location>
        <begin position="234"/>
        <end position="255"/>
    </location>
</feature>
<feature type="domain" description="Peptidase S54 GlpG peptidase N-terminal" evidence="11">
    <location>
        <begin position="1"/>
        <end position="83"/>
    </location>
</feature>
<evidence type="ECO:0000256" key="2">
    <source>
        <dbReference type="ARBA" id="ARBA00009045"/>
    </source>
</evidence>
<keyword evidence="8 9" id="KW-0472">Membrane</keyword>
<dbReference type="GO" id="GO:0016020">
    <property type="term" value="C:membrane"/>
    <property type="evidence" value="ECO:0007669"/>
    <property type="project" value="UniProtKB-SubCell"/>
</dbReference>
<evidence type="ECO:0000256" key="3">
    <source>
        <dbReference type="ARBA" id="ARBA00022475"/>
    </source>
</evidence>
<dbReference type="AlphaFoldDB" id="A0A4R2FEM2"/>
<organism evidence="12 13">
    <name type="scientific">Shewanella fodinae</name>
    <dbReference type="NCBI Taxonomy" id="552357"/>
    <lineage>
        <taxon>Bacteria</taxon>
        <taxon>Pseudomonadati</taxon>
        <taxon>Pseudomonadota</taxon>
        <taxon>Gammaproteobacteria</taxon>
        <taxon>Alteromonadales</taxon>
        <taxon>Shewanellaceae</taxon>
        <taxon>Shewanella</taxon>
    </lineage>
</organism>
<reference evidence="12 13" key="1">
    <citation type="submission" date="2019-03" db="EMBL/GenBank/DDBJ databases">
        <title>Freshwater and sediment microbial communities from various areas in North America, analyzing microbe dynamics in response to fracking.</title>
        <authorList>
            <person name="Lamendella R."/>
        </authorList>
    </citation>
    <scope>NUCLEOTIDE SEQUENCE [LARGE SCALE GENOMIC DNA]</scope>
    <source>
        <strain evidence="12 13">74A</strain>
    </source>
</reference>
<evidence type="ECO:0000256" key="1">
    <source>
        <dbReference type="ARBA" id="ARBA00004141"/>
    </source>
</evidence>
<evidence type="ECO:0000256" key="5">
    <source>
        <dbReference type="ARBA" id="ARBA00022692"/>
    </source>
</evidence>
<dbReference type="InterPro" id="IPR038236">
    <property type="entry name" value="GlpG_N_sf"/>
</dbReference>
<accession>A0A4R2FEM2</accession>
<dbReference type="OrthoDB" id="9778341at2"/>
<dbReference type="RefSeq" id="WP_133038299.1">
    <property type="nucleotide sequence ID" value="NZ_SLWF01000005.1"/>
</dbReference>
<dbReference type="InterPro" id="IPR022732">
    <property type="entry name" value="Peptidase_S54_GlpG_N"/>
</dbReference>
<evidence type="ECO:0000313" key="13">
    <source>
        <dbReference type="Proteomes" id="UP000294832"/>
    </source>
</evidence>
<feature type="transmembrane region" description="Helical" evidence="9">
    <location>
        <begin position="148"/>
        <end position="166"/>
    </location>
</feature>
<evidence type="ECO:0000313" key="12">
    <source>
        <dbReference type="EMBL" id="TCN87134.1"/>
    </source>
</evidence>
<evidence type="ECO:0000259" key="11">
    <source>
        <dbReference type="Pfam" id="PF12122"/>
    </source>
</evidence>
<dbReference type="NCBIfam" id="TIGR04239">
    <property type="entry name" value="rhombo_GlpG"/>
    <property type="match status" value="1"/>
</dbReference>
<dbReference type="EMBL" id="SLWF01000005">
    <property type="protein sequence ID" value="TCN87134.1"/>
    <property type="molecule type" value="Genomic_DNA"/>
</dbReference>
<feature type="transmembrane region" description="Helical" evidence="9">
    <location>
        <begin position="203"/>
        <end position="222"/>
    </location>
</feature>
<evidence type="ECO:0000256" key="7">
    <source>
        <dbReference type="ARBA" id="ARBA00022989"/>
    </source>
</evidence>
<dbReference type="GO" id="GO:0006508">
    <property type="term" value="P:proteolysis"/>
    <property type="evidence" value="ECO:0007669"/>
    <property type="project" value="InterPro"/>
</dbReference>
<dbReference type="InterPro" id="IPR035952">
    <property type="entry name" value="Rhomboid-like_sf"/>
</dbReference>
<gene>
    <name evidence="12" type="ORF">EDC91_105136</name>
</gene>
<keyword evidence="6" id="KW-0378">Hydrolase</keyword>
<dbReference type="SUPFAM" id="SSF144091">
    <property type="entry name" value="Rhomboid-like"/>
    <property type="match status" value="1"/>
</dbReference>
<keyword evidence="5 9" id="KW-0812">Transmembrane</keyword>
<keyword evidence="3" id="KW-1003">Cell membrane</keyword>
<keyword evidence="7 9" id="KW-1133">Transmembrane helix</keyword>
<protein>
    <submittedName>
        <fullName evidence="12">GlpG protein</fullName>
    </submittedName>
</protein>
<dbReference type="InterPro" id="IPR023662">
    <property type="entry name" value="Rhomboid_protease_GlpG"/>
</dbReference>
<dbReference type="GO" id="GO:0004252">
    <property type="term" value="F:serine-type endopeptidase activity"/>
    <property type="evidence" value="ECO:0007669"/>
    <property type="project" value="InterPro"/>
</dbReference>
<comment type="similarity">
    <text evidence="2">Belongs to the peptidase S54 family.</text>
</comment>
<feature type="domain" description="Peptidase S54 rhomboid" evidence="10">
    <location>
        <begin position="138"/>
        <end position="275"/>
    </location>
</feature>
<comment type="caution">
    <text evidence="12">The sequence shown here is derived from an EMBL/GenBank/DDBJ whole genome shotgun (WGS) entry which is preliminary data.</text>
</comment>
<feature type="transmembrane region" description="Helical" evidence="9">
    <location>
        <begin position="178"/>
        <end position="197"/>
    </location>
</feature>
<feature type="transmembrane region" description="Helical" evidence="9">
    <location>
        <begin position="92"/>
        <end position="114"/>
    </location>
</feature>
<evidence type="ECO:0000256" key="8">
    <source>
        <dbReference type="ARBA" id="ARBA00023136"/>
    </source>
</evidence>
<keyword evidence="13" id="KW-1185">Reference proteome</keyword>
<sequence length="276" mass="30114">MLEIGRLPNTRAALALIDYLRGQGIECKMVHQERGVAICVKHAEQVEAARQAFFDFIRNPGDNKYRQASWEHGDNRQAPDYGAPSLQLFSQFITGAGPLTLVVMLACIIIFAAMNLGGEETVFNTLGFFGSSADATPAQVWRLFTPSLLHFSALHIVFNLMWWWILGGRVENRVGSQPLLLLLLVAGTLPNLVQYFVAGPDFGGLSGVVYALLGYCWIMGRLKPTAGIEVQPAIVGFMLLWLAFGFTGMFGLSIANGAHLAGLLVGMAQGWLDGRK</sequence>
<dbReference type="InterPro" id="IPR050925">
    <property type="entry name" value="Rhomboid_protease_S54"/>
</dbReference>